<evidence type="ECO:0000259" key="4">
    <source>
        <dbReference type="PROSITE" id="PS50111"/>
    </source>
</evidence>
<dbReference type="AlphaFoldDB" id="A0A6V8SUH7"/>
<feature type="transmembrane region" description="Helical" evidence="3">
    <location>
        <begin position="183"/>
        <end position="206"/>
    </location>
</feature>
<dbReference type="PANTHER" id="PTHR32089">
    <property type="entry name" value="METHYL-ACCEPTING CHEMOTAXIS PROTEIN MCPB"/>
    <property type="match status" value="1"/>
</dbReference>
<dbReference type="GO" id="GO:0016020">
    <property type="term" value="C:membrane"/>
    <property type="evidence" value="ECO:0007669"/>
    <property type="project" value="InterPro"/>
</dbReference>
<dbReference type="RefSeq" id="WP_183280030.1">
    <property type="nucleotide sequence ID" value="NZ_BLZR01000003.1"/>
</dbReference>
<dbReference type="SMART" id="SM00283">
    <property type="entry name" value="MA"/>
    <property type="match status" value="1"/>
</dbReference>
<dbReference type="Pfam" id="PF12729">
    <property type="entry name" value="4HB_MCP_1"/>
    <property type="match status" value="1"/>
</dbReference>
<protein>
    <recommendedName>
        <fullName evidence="4">Methyl-accepting transducer domain-containing protein</fullName>
    </recommendedName>
</protein>
<dbReference type="InterPro" id="IPR004089">
    <property type="entry name" value="MCPsignal_dom"/>
</dbReference>
<dbReference type="Gene3D" id="1.10.287.950">
    <property type="entry name" value="Methyl-accepting chemotaxis protein"/>
    <property type="match status" value="1"/>
</dbReference>
<feature type="domain" description="Methyl-accepting transducer" evidence="4">
    <location>
        <begin position="275"/>
        <end position="539"/>
    </location>
</feature>
<organism evidence="5 6">
    <name type="scientific">Clostridium fungisolvens</name>
    <dbReference type="NCBI Taxonomy" id="1604897"/>
    <lineage>
        <taxon>Bacteria</taxon>
        <taxon>Bacillati</taxon>
        <taxon>Bacillota</taxon>
        <taxon>Clostridia</taxon>
        <taxon>Eubacteriales</taxon>
        <taxon>Clostridiaceae</taxon>
        <taxon>Clostridium</taxon>
    </lineage>
</organism>
<dbReference type="SUPFAM" id="SSF58104">
    <property type="entry name" value="Methyl-accepting chemotaxis protein (MCP) signaling domain"/>
    <property type="match status" value="1"/>
</dbReference>
<name>A0A6V8SUH7_9CLOT</name>
<feature type="transmembrane region" description="Helical" evidence="3">
    <location>
        <begin position="12"/>
        <end position="34"/>
    </location>
</feature>
<gene>
    <name evidence="5" type="ORF">bsdtw1_04767</name>
</gene>
<comment type="caution">
    <text evidence="5">The sequence shown here is derived from an EMBL/GenBank/DDBJ whole genome shotgun (WGS) entry which is preliminary data.</text>
</comment>
<accession>A0A6V8SUH7</accession>
<keyword evidence="3" id="KW-0812">Transmembrane</keyword>
<dbReference type="Proteomes" id="UP000580568">
    <property type="component" value="Unassembled WGS sequence"/>
</dbReference>
<keyword evidence="6" id="KW-1185">Reference proteome</keyword>
<keyword evidence="3" id="KW-0472">Membrane</keyword>
<dbReference type="GO" id="GO:0007165">
    <property type="term" value="P:signal transduction"/>
    <property type="evidence" value="ECO:0007669"/>
    <property type="project" value="UniProtKB-KW"/>
</dbReference>
<proteinExistence type="predicted"/>
<reference evidence="5 6" key="1">
    <citation type="submission" date="2020-07" db="EMBL/GenBank/DDBJ databases">
        <title>A new beta-1,3-glucan-decomposing anaerobic bacterium isolated from anoxic soil subjected to biological soil disinfestation.</title>
        <authorList>
            <person name="Ueki A."/>
            <person name="Tonouchi A."/>
        </authorList>
    </citation>
    <scope>NUCLEOTIDE SEQUENCE [LARGE SCALE GENOMIC DNA]</scope>
    <source>
        <strain evidence="5 6">TW1</strain>
    </source>
</reference>
<keyword evidence="3" id="KW-1133">Transmembrane helix</keyword>
<evidence type="ECO:0000256" key="1">
    <source>
        <dbReference type="ARBA" id="ARBA00023224"/>
    </source>
</evidence>
<evidence type="ECO:0000256" key="2">
    <source>
        <dbReference type="PROSITE-ProRule" id="PRU00284"/>
    </source>
</evidence>
<dbReference type="PANTHER" id="PTHR32089:SF112">
    <property type="entry name" value="LYSOZYME-LIKE PROTEIN-RELATED"/>
    <property type="match status" value="1"/>
</dbReference>
<evidence type="ECO:0000313" key="5">
    <source>
        <dbReference type="EMBL" id="GFP78533.1"/>
    </source>
</evidence>
<dbReference type="EMBL" id="BLZR01000003">
    <property type="protein sequence ID" value="GFP78533.1"/>
    <property type="molecule type" value="Genomic_DNA"/>
</dbReference>
<dbReference type="InterPro" id="IPR024478">
    <property type="entry name" value="HlyB_4HB_MCP"/>
</dbReference>
<evidence type="ECO:0000256" key="3">
    <source>
        <dbReference type="SAM" id="Phobius"/>
    </source>
</evidence>
<keyword evidence="1 2" id="KW-0807">Transducer</keyword>
<dbReference type="Pfam" id="PF00015">
    <property type="entry name" value="MCPsignal"/>
    <property type="match status" value="1"/>
</dbReference>
<sequence>MLAKLKNFKLKNLIISLTISAVISTIVVGGFGYFNMKNLDTQLGVMYSEYLIPVSDIGEIKSNFYQVKATDIEAMANKTSGSEFLSSIKTFRQNIDKYLNDYENTKLDDQETVYLNNFKSAYSFFSKMWDSKATGNSNQYTSQITEQESKLETNLDKLLSYDESIAQANKETSTKAAVLSEKLMITIFAISLAIFTVIAYIVILVINKSSKEIITNLQQVSEGNFSLDIEGNSKTEFGLMNSALKKTILNISHMIKSVKNTAGNINNQAGNLSAVSEEMATSSKSVAASIEEVSRSNEYQSIALTDINIVLGEFGGRIENIVNAIKTIDNNSRDINHMANESDVQLETLIESVNDLAVSFQSFTERMNTLGVKIGKINDITNYINNISEQTNLLALNAAIEAARAGENGKGFSVVAAEIRKLAEESKISTENISKLTSDIGHDTSEILNITNSMNDKLNEQSTVVETSLDSFKKIISSVEMIIPEIEQVTKAALHLNEEKDNITEKVGSTSSLAQEINAASEEMTASSEEVYSATDEVAKSASILDNATEEMMLYVSKFRLQE</sequence>
<dbReference type="PROSITE" id="PS50111">
    <property type="entry name" value="CHEMOTAXIS_TRANSDUC_2"/>
    <property type="match status" value="1"/>
</dbReference>
<evidence type="ECO:0000313" key="6">
    <source>
        <dbReference type="Proteomes" id="UP000580568"/>
    </source>
</evidence>